<protein>
    <submittedName>
        <fullName evidence="2">Uncharacterized protein</fullName>
    </submittedName>
</protein>
<accession>A0A6A6BZA6</accession>
<proteinExistence type="predicted"/>
<evidence type="ECO:0000313" key="3">
    <source>
        <dbReference type="Proteomes" id="UP000799537"/>
    </source>
</evidence>
<name>A0A6A6BZA6_ZASCE</name>
<dbReference type="AlphaFoldDB" id="A0A6A6BZA6"/>
<gene>
    <name evidence="2" type="ORF">M409DRAFT_61204</name>
</gene>
<evidence type="ECO:0000313" key="2">
    <source>
        <dbReference type="EMBL" id="KAF2158932.1"/>
    </source>
</evidence>
<dbReference type="RefSeq" id="XP_033659821.1">
    <property type="nucleotide sequence ID" value="XM_033814671.1"/>
</dbReference>
<feature type="region of interest" description="Disordered" evidence="1">
    <location>
        <begin position="61"/>
        <end position="81"/>
    </location>
</feature>
<reference evidence="2" key="1">
    <citation type="journal article" date="2020" name="Stud. Mycol.">
        <title>101 Dothideomycetes genomes: a test case for predicting lifestyles and emergence of pathogens.</title>
        <authorList>
            <person name="Haridas S."/>
            <person name="Albert R."/>
            <person name="Binder M."/>
            <person name="Bloem J."/>
            <person name="Labutti K."/>
            <person name="Salamov A."/>
            <person name="Andreopoulos B."/>
            <person name="Baker S."/>
            <person name="Barry K."/>
            <person name="Bills G."/>
            <person name="Bluhm B."/>
            <person name="Cannon C."/>
            <person name="Castanera R."/>
            <person name="Culley D."/>
            <person name="Daum C."/>
            <person name="Ezra D."/>
            <person name="Gonzalez J."/>
            <person name="Henrissat B."/>
            <person name="Kuo A."/>
            <person name="Liang C."/>
            <person name="Lipzen A."/>
            <person name="Lutzoni F."/>
            <person name="Magnuson J."/>
            <person name="Mondo S."/>
            <person name="Nolan M."/>
            <person name="Ohm R."/>
            <person name="Pangilinan J."/>
            <person name="Park H.-J."/>
            <person name="Ramirez L."/>
            <person name="Alfaro M."/>
            <person name="Sun H."/>
            <person name="Tritt A."/>
            <person name="Yoshinaga Y."/>
            <person name="Zwiers L.-H."/>
            <person name="Turgeon B."/>
            <person name="Goodwin S."/>
            <person name="Spatafora J."/>
            <person name="Crous P."/>
            <person name="Grigoriev I."/>
        </authorList>
    </citation>
    <scope>NUCLEOTIDE SEQUENCE</scope>
    <source>
        <strain evidence="2">ATCC 36951</strain>
    </source>
</reference>
<keyword evidence="3" id="KW-1185">Reference proteome</keyword>
<dbReference type="EMBL" id="ML993645">
    <property type="protein sequence ID" value="KAF2158932.1"/>
    <property type="molecule type" value="Genomic_DNA"/>
</dbReference>
<dbReference type="Proteomes" id="UP000799537">
    <property type="component" value="Unassembled WGS sequence"/>
</dbReference>
<evidence type="ECO:0000256" key="1">
    <source>
        <dbReference type="SAM" id="MobiDB-lite"/>
    </source>
</evidence>
<sequence length="486" mass="54116">MARRGDQAAFFLTAEMLYKTSQLPSFAAIYHSSKRTTLERPPLSSSASNSGGFCTSSVTSSSASIPNSYSTSSVTISSAPSSSRSITLSSITHLLHRWNSCIILPGRGLRHVLCFGRKLSVGCITNRIGPVPNMYVKRARKSLRCVVGRQETQVVFNSLVLTLLCVRPALDLPRFSSNTSHGHSLIHGLLQLFPGLSKGEMVLDSAHDVLALSLHFPRTVWQFLSAHAPQNGRVHLLQGEDHRRLCKTGQGRQRNTTRHDQTQGLDQRLADLEMLCQDLHCQRYRESVPSDEVACFPFCTASKTEAEWKSLWKHRLKLVLDRSRSQSLVREVMLHDDAESRRGSSLAGSRCTWIPEERCRKRIVDESSKNAVKLFEIAGSSRGRRPGCRAECKSRSSIHFDRHAKANEQLSTIMHYPHALEIHTEFETTARKVDLAQPDQHELESPSEISDIINAISTGLDRAIPFRSTNRSAQKGKALVGESGRA</sequence>
<dbReference type="GeneID" id="54567943"/>
<organism evidence="2 3">
    <name type="scientific">Zasmidium cellare ATCC 36951</name>
    <dbReference type="NCBI Taxonomy" id="1080233"/>
    <lineage>
        <taxon>Eukaryota</taxon>
        <taxon>Fungi</taxon>
        <taxon>Dikarya</taxon>
        <taxon>Ascomycota</taxon>
        <taxon>Pezizomycotina</taxon>
        <taxon>Dothideomycetes</taxon>
        <taxon>Dothideomycetidae</taxon>
        <taxon>Mycosphaerellales</taxon>
        <taxon>Mycosphaerellaceae</taxon>
        <taxon>Zasmidium</taxon>
    </lineage>
</organism>